<dbReference type="Proteomes" id="UP001057877">
    <property type="component" value="Chromosome"/>
</dbReference>
<organism evidence="1 2">
    <name type="scientific">Paenibacillus spongiae</name>
    <dbReference type="NCBI Taxonomy" id="2909671"/>
    <lineage>
        <taxon>Bacteria</taxon>
        <taxon>Bacillati</taxon>
        <taxon>Bacillota</taxon>
        <taxon>Bacilli</taxon>
        <taxon>Bacillales</taxon>
        <taxon>Paenibacillaceae</taxon>
        <taxon>Paenibacillus</taxon>
    </lineage>
</organism>
<dbReference type="EMBL" id="CP091430">
    <property type="protein sequence ID" value="UVI31186.1"/>
    <property type="molecule type" value="Genomic_DNA"/>
</dbReference>
<keyword evidence="2" id="KW-1185">Reference proteome</keyword>
<proteinExistence type="predicted"/>
<evidence type="ECO:0000313" key="1">
    <source>
        <dbReference type="EMBL" id="UVI31186.1"/>
    </source>
</evidence>
<dbReference type="RefSeq" id="WP_258387249.1">
    <property type="nucleotide sequence ID" value="NZ_CP091430.1"/>
</dbReference>
<sequence>METWTALVLRHKPTGLYYGRDLERTKSLRKAWRWYDEEQLSVWLNASIYVPEQPEQYEPVSIRIAMEEE</sequence>
<accession>A0ABY5SB63</accession>
<protein>
    <submittedName>
        <fullName evidence="1">Uncharacterized protein</fullName>
    </submittedName>
</protein>
<evidence type="ECO:0000313" key="2">
    <source>
        <dbReference type="Proteomes" id="UP001057877"/>
    </source>
</evidence>
<reference evidence="1" key="1">
    <citation type="submission" date="2022-01" db="EMBL/GenBank/DDBJ databases">
        <title>Paenibacillus spongiae sp. nov., isolated from marine sponge.</title>
        <authorList>
            <person name="Li Z."/>
            <person name="Zhang M."/>
        </authorList>
    </citation>
    <scope>NUCLEOTIDE SEQUENCE</scope>
    <source>
        <strain evidence="1">PHS-Z3</strain>
    </source>
</reference>
<name>A0ABY5SB63_9BACL</name>
<gene>
    <name evidence="1" type="ORF">L1F29_04910</name>
</gene>